<dbReference type="SMR" id="A0A6P1EEP2"/>
<gene>
    <name evidence="2" type="ORF">GQR93_14175</name>
</gene>
<dbReference type="CDD" id="cd00158">
    <property type="entry name" value="RHOD"/>
    <property type="match status" value="1"/>
</dbReference>
<accession>A0A6P1EEP2</accession>
<dbReference type="GeneID" id="69059519"/>
<evidence type="ECO:0000313" key="3">
    <source>
        <dbReference type="Proteomes" id="UP000465035"/>
    </source>
</evidence>
<name>A0A6P1EEP2_LENHI</name>
<dbReference type="InterPro" id="IPR050229">
    <property type="entry name" value="GlpE_sulfurtransferase"/>
</dbReference>
<dbReference type="InterPro" id="IPR036873">
    <property type="entry name" value="Rhodanese-like_dom_sf"/>
</dbReference>
<dbReference type="PANTHER" id="PTHR43031:SF17">
    <property type="entry name" value="SULFURTRANSFERASE YTWF-RELATED"/>
    <property type="match status" value="1"/>
</dbReference>
<dbReference type="PROSITE" id="PS50206">
    <property type="entry name" value="RHODANESE_3"/>
    <property type="match status" value="1"/>
</dbReference>
<proteinExistence type="predicted"/>
<dbReference type="Gene3D" id="3.40.250.10">
    <property type="entry name" value="Rhodanese-like domain"/>
    <property type="match status" value="1"/>
</dbReference>
<dbReference type="RefSeq" id="WP_003550832.1">
    <property type="nucleotide sequence ID" value="NZ_CABKOL010000106.1"/>
</dbReference>
<dbReference type="AlphaFoldDB" id="A0A6P1EEP2"/>
<dbReference type="PANTHER" id="PTHR43031">
    <property type="entry name" value="FAD-DEPENDENT OXIDOREDUCTASE"/>
    <property type="match status" value="1"/>
</dbReference>
<sequence length="102" mass="11404">MLVAKFKSITTDQLKEKLINRPTIIDVREDFEYRVGHILSAINLPLAGLANTMTQVSKPQPWYLICRSGARSKRAATFLSKAGYDVINVKGGMNAWNGPIKR</sequence>
<reference evidence="2 3" key="1">
    <citation type="submission" date="2019-12" db="EMBL/GenBank/DDBJ databases">
        <title>Lactobacillus hilgardii FLUB.</title>
        <authorList>
            <person name="Gustaw K."/>
        </authorList>
    </citation>
    <scope>NUCLEOTIDE SEQUENCE [LARGE SCALE GENOMIC DNA]</scope>
    <source>
        <strain evidence="2 3">FLUB</strain>
    </source>
</reference>
<dbReference type="Pfam" id="PF00581">
    <property type="entry name" value="Rhodanese"/>
    <property type="match status" value="1"/>
</dbReference>
<dbReference type="SUPFAM" id="SSF52821">
    <property type="entry name" value="Rhodanese/Cell cycle control phosphatase"/>
    <property type="match status" value="1"/>
</dbReference>
<feature type="domain" description="Rhodanese" evidence="1">
    <location>
        <begin position="18"/>
        <end position="102"/>
    </location>
</feature>
<dbReference type="SMART" id="SM00450">
    <property type="entry name" value="RHOD"/>
    <property type="match status" value="1"/>
</dbReference>
<dbReference type="InterPro" id="IPR001763">
    <property type="entry name" value="Rhodanese-like_dom"/>
</dbReference>
<dbReference type="EMBL" id="CP047121">
    <property type="protein sequence ID" value="QHB53253.1"/>
    <property type="molecule type" value="Genomic_DNA"/>
</dbReference>
<organism evidence="2 3">
    <name type="scientific">Lentilactobacillus hilgardii</name>
    <name type="common">Lactobacillus hilgardii</name>
    <dbReference type="NCBI Taxonomy" id="1588"/>
    <lineage>
        <taxon>Bacteria</taxon>
        <taxon>Bacillati</taxon>
        <taxon>Bacillota</taxon>
        <taxon>Bacilli</taxon>
        <taxon>Lactobacillales</taxon>
        <taxon>Lactobacillaceae</taxon>
        <taxon>Lentilactobacillus</taxon>
    </lineage>
</organism>
<protein>
    <submittedName>
        <fullName evidence="2">Rhodanese-like domain-containing protein</fullName>
    </submittedName>
</protein>
<evidence type="ECO:0000313" key="2">
    <source>
        <dbReference type="EMBL" id="QHB53253.1"/>
    </source>
</evidence>
<dbReference type="Proteomes" id="UP000465035">
    <property type="component" value="Chromosome"/>
</dbReference>
<evidence type="ECO:0000259" key="1">
    <source>
        <dbReference type="PROSITE" id="PS50206"/>
    </source>
</evidence>